<keyword evidence="1" id="KW-0812">Transmembrane</keyword>
<protein>
    <submittedName>
        <fullName evidence="2">Uncharacterized protein</fullName>
    </submittedName>
</protein>
<keyword evidence="1" id="KW-0472">Membrane</keyword>
<dbReference type="AlphaFoldDB" id="A0A9D4EG03"/>
<comment type="caution">
    <text evidence="2">The sequence shown here is derived from an EMBL/GenBank/DDBJ whole genome shotgun (WGS) entry which is preliminary data.</text>
</comment>
<organism evidence="2 3">
    <name type="scientific">Dreissena polymorpha</name>
    <name type="common">Zebra mussel</name>
    <name type="synonym">Mytilus polymorpha</name>
    <dbReference type="NCBI Taxonomy" id="45954"/>
    <lineage>
        <taxon>Eukaryota</taxon>
        <taxon>Metazoa</taxon>
        <taxon>Spiralia</taxon>
        <taxon>Lophotrochozoa</taxon>
        <taxon>Mollusca</taxon>
        <taxon>Bivalvia</taxon>
        <taxon>Autobranchia</taxon>
        <taxon>Heteroconchia</taxon>
        <taxon>Euheterodonta</taxon>
        <taxon>Imparidentia</taxon>
        <taxon>Neoheterodontei</taxon>
        <taxon>Myida</taxon>
        <taxon>Dreissenoidea</taxon>
        <taxon>Dreissenidae</taxon>
        <taxon>Dreissena</taxon>
    </lineage>
</organism>
<feature type="transmembrane region" description="Helical" evidence="1">
    <location>
        <begin position="122"/>
        <end position="138"/>
    </location>
</feature>
<accession>A0A9D4EG03</accession>
<gene>
    <name evidence="2" type="ORF">DPMN_180087</name>
</gene>
<evidence type="ECO:0000313" key="3">
    <source>
        <dbReference type="Proteomes" id="UP000828390"/>
    </source>
</evidence>
<keyword evidence="3" id="KW-1185">Reference proteome</keyword>
<name>A0A9D4EG03_DREPO</name>
<dbReference type="EMBL" id="JAIWYP010000009">
    <property type="protein sequence ID" value="KAH3778618.1"/>
    <property type="molecule type" value="Genomic_DNA"/>
</dbReference>
<feature type="transmembrane region" description="Helical" evidence="1">
    <location>
        <begin position="99"/>
        <end position="116"/>
    </location>
</feature>
<reference evidence="2" key="2">
    <citation type="submission" date="2020-11" db="EMBL/GenBank/DDBJ databases">
        <authorList>
            <person name="McCartney M.A."/>
            <person name="Auch B."/>
            <person name="Kono T."/>
            <person name="Mallez S."/>
            <person name="Becker A."/>
            <person name="Gohl D.M."/>
            <person name="Silverstein K.A.T."/>
            <person name="Koren S."/>
            <person name="Bechman K.B."/>
            <person name="Herman A."/>
            <person name="Abrahante J.E."/>
            <person name="Garbe J."/>
        </authorList>
    </citation>
    <scope>NUCLEOTIDE SEQUENCE</scope>
    <source>
        <strain evidence="2">Duluth1</strain>
        <tissue evidence="2">Whole animal</tissue>
    </source>
</reference>
<sequence>MSVSRSCIPGNRFAVDKTTEETFMKHAKSHSGAGGSGAGASGLTSNINLYQKWVRSSHERAKFVEAAFQMADMLNDTGTGKNHREICLAEMLKGDDEVIEIRMLFMVLFTLLMLMIKTDYTAFPQVLWFHLRMIYLWLRYVTHRQKMHLCPNG</sequence>
<evidence type="ECO:0000313" key="2">
    <source>
        <dbReference type="EMBL" id="KAH3778618.1"/>
    </source>
</evidence>
<proteinExistence type="predicted"/>
<reference evidence="2" key="1">
    <citation type="journal article" date="2019" name="bioRxiv">
        <title>The Genome of the Zebra Mussel, Dreissena polymorpha: A Resource for Invasive Species Research.</title>
        <authorList>
            <person name="McCartney M.A."/>
            <person name="Auch B."/>
            <person name="Kono T."/>
            <person name="Mallez S."/>
            <person name="Zhang Y."/>
            <person name="Obille A."/>
            <person name="Becker A."/>
            <person name="Abrahante J.E."/>
            <person name="Garbe J."/>
            <person name="Badalamenti J.P."/>
            <person name="Herman A."/>
            <person name="Mangelson H."/>
            <person name="Liachko I."/>
            <person name="Sullivan S."/>
            <person name="Sone E.D."/>
            <person name="Koren S."/>
            <person name="Silverstein K.A.T."/>
            <person name="Beckman K.B."/>
            <person name="Gohl D.M."/>
        </authorList>
    </citation>
    <scope>NUCLEOTIDE SEQUENCE</scope>
    <source>
        <strain evidence="2">Duluth1</strain>
        <tissue evidence="2">Whole animal</tissue>
    </source>
</reference>
<dbReference type="Proteomes" id="UP000828390">
    <property type="component" value="Unassembled WGS sequence"/>
</dbReference>
<evidence type="ECO:0000256" key="1">
    <source>
        <dbReference type="SAM" id="Phobius"/>
    </source>
</evidence>
<keyword evidence="1" id="KW-1133">Transmembrane helix</keyword>